<dbReference type="InterPro" id="IPR003838">
    <property type="entry name" value="ABC3_permease_C"/>
</dbReference>
<keyword evidence="8 10" id="KW-0472">Membrane</keyword>
<dbReference type="GO" id="GO:0022857">
    <property type="term" value="F:transmembrane transporter activity"/>
    <property type="evidence" value="ECO:0007669"/>
    <property type="project" value="UniProtKB-ARBA"/>
</dbReference>
<feature type="transmembrane region" description="Helical" evidence="10">
    <location>
        <begin position="885"/>
        <end position="903"/>
    </location>
</feature>
<feature type="transmembrane region" description="Helical" evidence="10">
    <location>
        <begin position="842"/>
        <end position="865"/>
    </location>
</feature>
<keyword evidence="6 12" id="KW-0067">ATP-binding</keyword>
<feature type="transmembrane region" description="Helical" evidence="10">
    <location>
        <begin position="266"/>
        <end position="285"/>
    </location>
</feature>
<gene>
    <name evidence="12" type="ORF">DWX20_09725</name>
</gene>
<evidence type="ECO:0000256" key="10">
    <source>
        <dbReference type="SAM" id="Phobius"/>
    </source>
</evidence>
<sequence>MLQLKNIVKSYTVGELTQVALKGVSLNFRENEFVSILGQSGSGKTTMLNIIGGLDRYDSGDLVINGVSTKKYRDADWDAYRNTSIGFVFQSYNLIPHQNILSNVEMALTLSGVSRKERKKRAVEVLKKVGLQDHIHKKPNQLSGGQMQRVAIARALINNPDILLADEPIGALDTETSIQIMNLLKQIAEEKLVIMVTHNPELAEAYSTRIVNLKDGQIISDTDPYVIANDSVEEKLIKNPKRISMSFWTSLGLSFANLRTKIGRTILTSFAGSIGIIGIALILALSTGMNQYITRVQKETMTSYPITISSQTVDATSIMQLRTQMMGLSSSKETQAEDGKVHADYQSLKQSDAVANNLIQNNLAEFKKYLDNPASEIHQYVGENGIIYSYNVNFDVYAQNPNQQLINTNIELDGGNGNSNRPRMFNFANMGVNNQSAKNFSEMVAGTNGQPISSVVTDSYDMVAGSWPTSYNEVVMVLNENNGIPVQSMYQLGFITKEQYTAAKNQLANKQDGEDFKISYENLLQKTFYLVPSSENYLKNENGSFSQIKNPEYDTDGLINKSIPLKVTGIIRPKEDAKNATINTAVAYTNLLTNYVIDRANESAIVQAQKNTPEINVLNGVRFNATTDEEKIQDTKEYLLNLSEDEKANMYQLILYYDGKSQNQEINEDTNSFDMNALSKLSMNPQSGISSMLEKYLNDSPNTTTLLAIYNDYIGGKSLEKNLASFGAVSYESPSSISIYADSFENKDAIGKEIEKYNNTVGEDSKISYTDYVALMTSSLTTIINGISYVLIAFVAVSLIVSSIMIGIITYISVMERTKEIGILRALGASKKNISQLFNAETFIIGIFSGIIGIGITLLLLIPINNVIQTVSKIEDLSAVLPLESAGVLILISIIITVIGGLIPSRSASKKDPVEALRTE</sequence>
<evidence type="ECO:0000256" key="3">
    <source>
        <dbReference type="ARBA" id="ARBA00022475"/>
    </source>
</evidence>
<evidence type="ECO:0000313" key="12">
    <source>
        <dbReference type="EMBL" id="RGT53705.1"/>
    </source>
</evidence>
<comment type="subcellular location">
    <subcellularLocation>
        <location evidence="1">Cell inner membrane</location>
        <topology evidence="1">Multi-pass membrane protein</topology>
    </subcellularLocation>
</comment>
<evidence type="ECO:0000256" key="4">
    <source>
        <dbReference type="ARBA" id="ARBA00022692"/>
    </source>
</evidence>
<evidence type="ECO:0000259" key="11">
    <source>
        <dbReference type="PROSITE" id="PS50893"/>
    </source>
</evidence>
<dbReference type="SUPFAM" id="SSF52540">
    <property type="entry name" value="P-loop containing nucleoside triphosphate hydrolases"/>
    <property type="match status" value="1"/>
</dbReference>
<dbReference type="GO" id="GO:0098796">
    <property type="term" value="C:membrane protein complex"/>
    <property type="evidence" value="ECO:0007669"/>
    <property type="project" value="UniProtKB-ARBA"/>
</dbReference>
<feature type="transmembrane region" description="Helical" evidence="10">
    <location>
        <begin position="786"/>
        <end position="812"/>
    </location>
</feature>
<name>A0A412PBC0_9FIRM</name>
<dbReference type="SMART" id="SM00382">
    <property type="entry name" value="AAA"/>
    <property type="match status" value="1"/>
</dbReference>
<evidence type="ECO:0000313" key="13">
    <source>
        <dbReference type="Proteomes" id="UP000284731"/>
    </source>
</evidence>
<accession>A0A412PBC0</accession>
<evidence type="ECO:0000256" key="6">
    <source>
        <dbReference type="ARBA" id="ARBA00022840"/>
    </source>
</evidence>
<protein>
    <submittedName>
        <fullName evidence="12">ATP-binding cassette domain-containing protein</fullName>
    </submittedName>
</protein>
<dbReference type="PANTHER" id="PTHR42798:SF6">
    <property type="entry name" value="CELL DIVISION ATP-BINDING PROTEIN FTSE"/>
    <property type="match status" value="1"/>
</dbReference>
<dbReference type="EMBL" id="QRWX01000005">
    <property type="protein sequence ID" value="RGT53705.1"/>
    <property type="molecule type" value="Genomic_DNA"/>
</dbReference>
<dbReference type="PROSITE" id="PS00211">
    <property type="entry name" value="ABC_TRANSPORTER_1"/>
    <property type="match status" value="1"/>
</dbReference>
<dbReference type="PANTHER" id="PTHR42798">
    <property type="entry name" value="LIPOPROTEIN-RELEASING SYSTEM ATP-BINDING PROTEIN LOLD"/>
    <property type="match status" value="1"/>
</dbReference>
<dbReference type="FunFam" id="3.40.50.300:FF:000032">
    <property type="entry name" value="Export ABC transporter ATP-binding protein"/>
    <property type="match status" value="1"/>
</dbReference>
<dbReference type="InterPro" id="IPR003439">
    <property type="entry name" value="ABC_transporter-like_ATP-bd"/>
</dbReference>
<dbReference type="GO" id="GO:0005886">
    <property type="term" value="C:plasma membrane"/>
    <property type="evidence" value="ECO:0007669"/>
    <property type="project" value="UniProtKB-SubCell"/>
</dbReference>
<evidence type="ECO:0000256" key="5">
    <source>
        <dbReference type="ARBA" id="ARBA00022741"/>
    </source>
</evidence>
<comment type="similarity">
    <text evidence="9">Belongs to the ABC transporter superfamily. Macrolide exporter (TC 3.A.1.122) family.</text>
</comment>
<reference evidence="12 13" key="1">
    <citation type="submission" date="2018-08" db="EMBL/GenBank/DDBJ databases">
        <title>A genome reference for cultivated species of the human gut microbiota.</title>
        <authorList>
            <person name="Zou Y."/>
            <person name="Xue W."/>
            <person name="Luo G."/>
        </authorList>
    </citation>
    <scope>NUCLEOTIDE SEQUENCE [LARGE SCALE GENOMIC DNA]</scope>
    <source>
        <strain evidence="12 13">AF18-46</strain>
    </source>
</reference>
<dbReference type="Proteomes" id="UP000284731">
    <property type="component" value="Unassembled WGS sequence"/>
</dbReference>
<organism evidence="12 13">
    <name type="scientific">Solobacterium moorei</name>
    <dbReference type="NCBI Taxonomy" id="102148"/>
    <lineage>
        <taxon>Bacteria</taxon>
        <taxon>Bacillati</taxon>
        <taxon>Bacillota</taxon>
        <taxon>Erysipelotrichia</taxon>
        <taxon>Erysipelotrichales</taxon>
        <taxon>Erysipelotrichaceae</taxon>
        <taxon>Solobacterium</taxon>
    </lineage>
</organism>
<dbReference type="CDD" id="cd03255">
    <property type="entry name" value="ABC_MJ0796_LolCDE_FtsE"/>
    <property type="match status" value="1"/>
</dbReference>
<evidence type="ECO:0000256" key="2">
    <source>
        <dbReference type="ARBA" id="ARBA00022448"/>
    </source>
</evidence>
<dbReference type="PROSITE" id="PS50893">
    <property type="entry name" value="ABC_TRANSPORTER_2"/>
    <property type="match status" value="1"/>
</dbReference>
<keyword evidence="5" id="KW-0547">Nucleotide-binding</keyword>
<dbReference type="InterPro" id="IPR017871">
    <property type="entry name" value="ABC_transporter-like_CS"/>
</dbReference>
<keyword evidence="3" id="KW-1003">Cell membrane</keyword>
<dbReference type="GO" id="GO:0016887">
    <property type="term" value="F:ATP hydrolysis activity"/>
    <property type="evidence" value="ECO:0007669"/>
    <property type="project" value="InterPro"/>
</dbReference>
<comment type="caution">
    <text evidence="12">The sequence shown here is derived from an EMBL/GenBank/DDBJ whole genome shotgun (WGS) entry which is preliminary data.</text>
</comment>
<keyword evidence="2" id="KW-0813">Transport</keyword>
<dbReference type="RefSeq" id="WP_118765368.1">
    <property type="nucleotide sequence ID" value="NZ_CABJCF010000005.1"/>
</dbReference>
<dbReference type="Gene3D" id="3.40.50.300">
    <property type="entry name" value="P-loop containing nucleotide triphosphate hydrolases"/>
    <property type="match status" value="1"/>
</dbReference>
<dbReference type="Pfam" id="PF02687">
    <property type="entry name" value="FtsX"/>
    <property type="match status" value="1"/>
</dbReference>
<dbReference type="AlphaFoldDB" id="A0A412PBC0"/>
<keyword evidence="7 10" id="KW-1133">Transmembrane helix</keyword>
<dbReference type="InterPro" id="IPR003593">
    <property type="entry name" value="AAA+_ATPase"/>
</dbReference>
<evidence type="ECO:0000256" key="1">
    <source>
        <dbReference type="ARBA" id="ARBA00004429"/>
    </source>
</evidence>
<evidence type="ECO:0000256" key="9">
    <source>
        <dbReference type="ARBA" id="ARBA00038388"/>
    </source>
</evidence>
<evidence type="ECO:0000256" key="7">
    <source>
        <dbReference type="ARBA" id="ARBA00022989"/>
    </source>
</evidence>
<dbReference type="InterPro" id="IPR027417">
    <property type="entry name" value="P-loop_NTPase"/>
</dbReference>
<dbReference type="GO" id="GO:0005524">
    <property type="term" value="F:ATP binding"/>
    <property type="evidence" value="ECO:0007669"/>
    <property type="project" value="UniProtKB-KW"/>
</dbReference>
<feature type="domain" description="ABC transporter" evidence="11">
    <location>
        <begin position="2"/>
        <end position="240"/>
    </location>
</feature>
<dbReference type="InterPro" id="IPR017911">
    <property type="entry name" value="MacB-like_ATP-bd"/>
</dbReference>
<evidence type="ECO:0000256" key="8">
    <source>
        <dbReference type="ARBA" id="ARBA00023136"/>
    </source>
</evidence>
<proteinExistence type="inferred from homology"/>
<keyword evidence="4 10" id="KW-0812">Transmembrane</keyword>
<dbReference type="Pfam" id="PF00005">
    <property type="entry name" value="ABC_tran"/>
    <property type="match status" value="1"/>
</dbReference>